<feature type="region of interest" description="Disordered" evidence="4">
    <location>
        <begin position="442"/>
        <end position="471"/>
    </location>
</feature>
<proteinExistence type="predicted"/>
<evidence type="ECO:0000256" key="5">
    <source>
        <dbReference type="SAM" id="Phobius"/>
    </source>
</evidence>
<keyword evidence="5" id="KW-0812">Transmembrane</keyword>
<feature type="compositionally biased region" description="Low complexity" evidence="4">
    <location>
        <begin position="454"/>
        <end position="471"/>
    </location>
</feature>
<feature type="region of interest" description="Disordered" evidence="4">
    <location>
        <begin position="363"/>
        <end position="416"/>
    </location>
</feature>
<keyword evidence="8" id="KW-1185">Reference proteome</keyword>
<organism evidence="7 8">
    <name type="scientific">Daedalea quercina L-15889</name>
    <dbReference type="NCBI Taxonomy" id="1314783"/>
    <lineage>
        <taxon>Eukaryota</taxon>
        <taxon>Fungi</taxon>
        <taxon>Dikarya</taxon>
        <taxon>Basidiomycota</taxon>
        <taxon>Agaricomycotina</taxon>
        <taxon>Agaricomycetes</taxon>
        <taxon>Polyporales</taxon>
        <taxon>Fomitopsis</taxon>
    </lineage>
</organism>
<feature type="region of interest" description="Disordered" evidence="4">
    <location>
        <begin position="61"/>
        <end position="96"/>
    </location>
</feature>
<feature type="compositionally biased region" description="Low complexity" evidence="4">
    <location>
        <begin position="156"/>
        <end position="177"/>
    </location>
</feature>
<reference evidence="7 8" key="1">
    <citation type="journal article" date="2016" name="Mol. Biol. Evol.">
        <title>Comparative Genomics of Early-Diverging Mushroom-Forming Fungi Provides Insights into the Origins of Lignocellulose Decay Capabilities.</title>
        <authorList>
            <person name="Nagy L.G."/>
            <person name="Riley R."/>
            <person name="Tritt A."/>
            <person name="Adam C."/>
            <person name="Daum C."/>
            <person name="Floudas D."/>
            <person name="Sun H."/>
            <person name="Yadav J.S."/>
            <person name="Pangilinan J."/>
            <person name="Larsson K.H."/>
            <person name="Matsuura K."/>
            <person name="Barry K."/>
            <person name="Labutti K."/>
            <person name="Kuo R."/>
            <person name="Ohm R.A."/>
            <person name="Bhattacharya S.S."/>
            <person name="Shirouzu T."/>
            <person name="Yoshinaga Y."/>
            <person name="Martin F.M."/>
            <person name="Grigoriev I.V."/>
            <person name="Hibbett D.S."/>
        </authorList>
    </citation>
    <scope>NUCLEOTIDE SEQUENCE [LARGE SCALE GENOMIC DNA]</scope>
    <source>
        <strain evidence="7 8">L-15889</strain>
    </source>
</reference>
<keyword evidence="3" id="KW-0067">ATP-binding</keyword>
<accession>A0A165PD90</accession>
<evidence type="ECO:0000256" key="1">
    <source>
        <dbReference type="ARBA" id="ARBA00022553"/>
    </source>
</evidence>
<dbReference type="AlphaFoldDB" id="A0A165PD90"/>
<dbReference type="Pfam" id="PF21314">
    <property type="entry name" value="TM_ErbB1"/>
    <property type="match status" value="1"/>
</dbReference>
<feature type="region of interest" description="Disordered" evidence="4">
    <location>
        <begin position="221"/>
        <end position="252"/>
    </location>
</feature>
<dbReference type="Proteomes" id="UP000076727">
    <property type="component" value="Unassembled WGS sequence"/>
</dbReference>
<keyword evidence="2" id="KW-0547">Nucleotide-binding</keyword>
<evidence type="ECO:0000313" key="8">
    <source>
        <dbReference type="Proteomes" id="UP000076727"/>
    </source>
</evidence>
<keyword evidence="5" id="KW-1133">Transmembrane helix</keyword>
<dbReference type="EMBL" id="KV429070">
    <property type="protein sequence ID" value="KZT68065.1"/>
    <property type="molecule type" value="Genomic_DNA"/>
</dbReference>
<dbReference type="GO" id="GO:0005524">
    <property type="term" value="F:ATP binding"/>
    <property type="evidence" value="ECO:0007669"/>
    <property type="project" value="UniProtKB-KW"/>
</dbReference>
<evidence type="ECO:0000313" key="7">
    <source>
        <dbReference type="EMBL" id="KZT68065.1"/>
    </source>
</evidence>
<keyword evidence="1" id="KW-0597">Phosphoprotein</keyword>
<dbReference type="CDD" id="cd12087">
    <property type="entry name" value="TM_EGFR-like"/>
    <property type="match status" value="1"/>
</dbReference>
<evidence type="ECO:0000256" key="2">
    <source>
        <dbReference type="ARBA" id="ARBA00022741"/>
    </source>
</evidence>
<gene>
    <name evidence="7" type="ORF">DAEQUDRAFT_348418</name>
</gene>
<name>A0A165PD90_9APHY</name>
<feature type="region of interest" description="Disordered" evidence="4">
    <location>
        <begin position="143"/>
        <end position="198"/>
    </location>
</feature>
<evidence type="ECO:0000256" key="4">
    <source>
        <dbReference type="SAM" id="MobiDB-lite"/>
    </source>
</evidence>
<dbReference type="STRING" id="1314783.A0A165PD90"/>
<feature type="transmembrane region" description="Helical" evidence="5">
    <location>
        <begin position="264"/>
        <end position="288"/>
    </location>
</feature>
<feature type="domain" description="Epidermal growth factor receptor-like transmembrane-juxtamembrane segment" evidence="6">
    <location>
        <begin position="266"/>
        <end position="296"/>
    </location>
</feature>
<feature type="compositionally biased region" description="Polar residues" evidence="4">
    <location>
        <begin position="383"/>
        <end position="402"/>
    </location>
</feature>
<evidence type="ECO:0000259" key="6">
    <source>
        <dbReference type="Pfam" id="PF21314"/>
    </source>
</evidence>
<dbReference type="InterPro" id="IPR049328">
    <property type="entry name" value="TM_ErbB1"/>
</dbReference>
<sequence length="516" mass="50847">MADPQSAGGTASLSQSSLISSPSLAALDSSPSVSSPLTTCTSTVTVYSGCTTTISVAASASPKVSVVGGPSPASSQIQSSSTSALTSGTSVPSSTVDSTSVQLSSALQGQASTVSSSPFTSTTDFVSSSSATSTASAAVPTVVTTSSSSPPAPLIGGSSPTSSTDGSSGGQTAQQDGPADVTAVSTASDDGSGAIATSGADALPTSTISFTMLGTIMDPGAGSSSTAASPSPSSSVGGSNNTNNASGTMNSSSATAESAASKRAVIAGAVVGGILGFLLLIAAFLFFLRRRNQRARASASQPMQKYFDARGSVLGYGPDPFDRSTGIESVRTAADAFRGPGMIQHVSPAPSVHSARSIVQKLSRPGASQTPPVDQLGQAVGGATQTPRSWVTFQQQRSPLRNSSGSSTAGGAGLSPQSLGIASPAVSDIPYPLFRPPAMAAPVSGSPPGPENFTTTRSSKASSSVYSYTDSGGSGGVAYGYDTRRRSLADSVDPFRDAAAAPDTHSGLYSPLGRAL</sequence>
<dbReference type="OrthoDB" id="2803977at2759"/>
<protein>
    <recommendedName>
        <fullName evidence="6">Epidermal growth factor receptor-like transmembrane-juxtamembrane segment domain-containing protein</fullName>
    </recommendedName>
</protein>
<evidence type="ECO:0000256" key="3">
    <source>
        <dbReference type="ARBA" id="ARBA00022840"/>
    </source>
</evidence>
<keyword evidence="5" id="KW-0472">Membrane</keyword>